<feature type="compositionally biased region" description="Polar residues" evidence="1">
    <location>
        <begin position="77"/>
        <end position="91"/>
    </location>
</feature>
<dbReference type="AlphaFoldDB" id="A0A9J6H9I7"/>
<feature type="region of interest" description="Disordered" evidence="1">
    <location>
        <begin position="76"/>
        <end position="95"/>
    </location>
</feature>
<dbReference type="Proteomes" id="UP000821853">
    <property type="component" value="Unassembled WGS sequence"/>
</dbReference>
<sequence length="143" mass="16181">MQDCRRRRYFCCCCTTPVRIHKLTHNLWPGIGLRLDFSCDPLMRLSGLPFDDLRHVPGVPAPGAGLIGLLRNRPQGLRQTRPGQREGSVQPSEFPVEQTAVSFPLLARELRFRKALPADSRARKERKEAGRTHLQEERAITGA</sequence>
<evidence type="ECO:0000313" key="2">
    <source>
        <dbReference type="EMBL" id="KAH9383730.1"/>
    </source>
</evidence>
<protein>
    <submittedName>
        <fullName evidence="2">Uncharacterized protein</fullName>
    </submittedName>
</protein>
<reference evidence="2 3" key="1">
    <citation type="journal article" date="2020" name="Cell">
        <title>Large-Scale Comparative Analyses of Tick Genomes Elucidate Their Genetic Diversity and Vector Capacities.</title>
        <authorList>
            <consortium name="Tick Genome and Microbiome Consortium (TIGMIC)"/>
            <person name="Jia N."/>
            <person name="Wang J."/>
            <person name="Shi W."/>
            <person name="Du L."/>
            <person name="Sun Y."/>
            <person name="Zhan W."/>
            <person name="Jiang J.F."/>
            <person name="Wang Q."/>
            <person name="Zhang B."/>
            <person name="Ji P."/>
            <person name="Bell-Sakyi L."/>
            <person name="Cui X.M."/>
            <person name="Yuan T.T."/>
            <person name="Jiang B.G."/>
            <person name="Yang W.F."/>
            <person name="Lam T.T."/>
            <person name="Chang Q.C."/>
            <person name="Ding S.J."/>
            <person name="Wang X.J."/>
            <person name="Zhu J.G."/>
            <person name="Ruan X.D."/>
            <person name="Zhao L."/>
            <person name="Wei J.T."/>
            <person name="Ye R.Z."/>
            <person name="Que T.C."/>
            <person name="Du C.H."/>
            <person name="Zhou Y.H."/>
            <person name="Cheng J.X."/>
            <person name="Dai P.F."/>
            <person name="Guo W.B."/>
            <person name="Han X.H."/>
            <person name="Huang E.J."/>
            <person name="Li L.F."/>
            <person name="Wei W."/>
            <person name="Gao Y.C."/>
            <person name="Liu J.Z."/>
            <person name="Shao H.Z."/>
            <person name="Wang X."/>
            <person name="Wang C.C."/>
            <person name="Yang T.C."/>
            <person name="Huo Q.B."/>
            <person name="Li W."/>
            <person name="Chen H.Y."/>
            <person name="Chen S.E."/>
            <person name="Zhou L.G."/>
            <person name="Ni X.B."/>
            <person name="Tian J.H."/>
            <person name="Sheng Y."/>
            <person name="Liu T."/>
            <person name="Pan Y.S."/>
            <person name="Xia L.Y."/>
            <person name="Li J."/>
            <person name="Zhao F."/>
            <person name="Cao W.C."/>
        </authorList>
    </citation>
    <scope>NUCLEOTIDE SEQUENCE [LARGE SCALE GENOMIC DNA]</scope>
    <source>
        <strain evidence="2">HaeL-2018</strain>
    </source>
</reference>
<feature type="region of interest" description="Disordered" evidence="1">
    <location>
        <begin position="119"/>
        <end position="143"/>
    </location>
</feature>
<feature type="compositionally biased region" description="Basic and acidic residues" evidence="1">
    <location>
        <begin position="120"/>
        <end position="143"/>
    </location>
</feature>
<gene>
    <name evidence="2" type="ORF">HPB48_025496</name>
</gene>
<accession>A0A9J6H9I7</accession>
<keyword evidence="3" id="KW-1185">Reference proteome</keyword>
<name>A0A9J6H9I7_HAELO</name>
<comment type="caution">
    <text evidence="2">The sequence shown here is derived from an EMBL/GenBank/DDBJ whole genome shotgun (WGS) entry which is preliminary data.</text>
</comment>
<proteinExistence type="predicted"/>
<dbReference type="VEuPathDB" id="VectorBase:HLOH_045250"/>
<dbReference type="EMBL" id="JABSTR010001244">
    <property type="protein sequence ID" value="KAH9383730.1"/>
    <property type="molecule type" value="Genomic_DNA"/>
</dbReference>
<organism evidence="2 3">
    <name type="scientific">Haemaphysalis longicornis</name>
    <name type="common">Bush tick</name>
    <dbReference type="NCBI Taxonomy" id="44386"/>
    <lineage>
        <taxon>Eukaryota</taxon>
        <taxon>Metazoa</taxon>
        <taxon>Ecdysozoa</taxon>
        <taxon>Arthropoda</taxon>
        <taxon>Chelicerata</taxon>
        <taxon>Arachnida</taxon>
        <taxon>Acari</taxon>
        <taxon>Parasitiformes</taxon>
        <taxon>Ixodida</taxon>
        <taxon>Ixodoidea</taxon>
        <taxon>Ixodidae</taxon>
        <taxon>Haemaphysalinae</taxon>
        <taxon>Haemaphysalis</taxon>
    </lineage>
</organism>
<evidence type="ECO:0000256" key="1">
    <source>
        <dbReference type="SAM" id="MobiDB-lite"/>
    </source>
</evidence>
<evidence type="ECO:0000313" key="3">
    <source>
        <dbReference type="Proteomes" id="UP000821853"/>
    </source>
</evidence>